<gene>
    <name evidence="4" type="ORF">PF004_g17466</name>
    <name evidence="3" type="ORF">PF010_g17780</name>
    <name evidence="2" type="ORF">PF011_g17388</name>
</gene>
<evidence type="ECO:0000313" key="7">
    <source>
        <dbReference type="Proteomes" id="UP000488956"/>
    </source>
</evidence>
<dbReference type="Proteomes" id="UP000460718">
    <property type="component" value="Unassembled WGS sequence"/>
</dbReference>
<organism evidence="2 5">
    <name type="scientific">Phytophthora fragariae</name>
    <dbReference type="NCBI Taxonomy" id="53985"/>
    <lineage>
        <taxon>Eukaryota</taxon>
        <taxon>Sar</taxon>
        <taxon>Stramenopiles</taxon>
        <taxon>Oomycota</taxon>
        <taxon>Peronosporomycetes</taxon>
        <taxon>Peronosporales</taxon>
        <taxon>Peronosporaceae</taxon>
        <taxon>Phytophthora</taxon>
    </lineage>
</organism>
<name>A0A6A3JF74_9STRA</name>
<accession>A0A6A3JF74</accession>
<dbReference type="EMBL" id="QXGC01001311">
    <property type="protein sequence ID" value="KAE9205838.1"/>
    <property type="molecule type" value="Genomic_DNA"/>
</dbReference>
<dbReference type="Proteomes" id="UP000476176">
    <property type="component" value="Unassembled WGS sequence"/>
</dbReference>
<evidence type="ECO:0000256" key="1">
    <source>
        <dbReference type="SAM" id="MobiDB-lite"/>
    </source>
</evidence>
<feature type="region of interest" description="Disordered" evidence="1">
    <location>
        <begin position="1"/>
        <end position="51"/>
    </location>
</feature>
<dbReference type="EMBL" id="QXFW01001312">
    <property type="protein sequence ID" value="KAE8992832.1"/>
    <property type="molecule type" value="Genomic_DNA"/>
</dbReference>
<dbReference type="Proteomes" id="UP000488956">
    <property type="component" value="Unassembled WGS sequence"/>
</dbReference>
<proteinExistence type="predicted"/>
<sequence length="226" mass="24568">MAPVRRQPAGCNAARCAEGGRDGEDGGTGGGDGDEQLGAGEQRTATSEGGMATDDSALLNWWDVLSVEQFRAIAASGGFIHKLHAREKLNIEVFAGDNNEPVESWLATVHNEVERQQTLDGEQWTSRQLFYGASARLKSKASRWFVNMNAGLKQEDRTFEHFAALLRCAFGSNESAFAVQLEVGRRGHLPAERLHDFATNLRSIALGHDVPEECLVEALPVESTTS</sequence>
<protein>
    <recommendedName>
        <fullName evidence="8">Retrotransposon gag domain-containing protein</fullName>
    </recommendedName>
</protein>
<evidence type="ECO:0000313" key="5">
    <source>
        <dbReference type="Proteomes" id="UP000460718"/>
    </source>
</evidence>
<comment type="caution">
    <text evidence="2">The sequence shown here is derived from an EMBL/GenBank/DDBJ whole genome shotgun (WGS) entry which is preliminary data.</text>
</comment>
<reference evidence="5 6" key="1">
    <citation type="submission" date="2018-09" db="EMBL/GenBank/DDBJ databases">
        <title>Genomic investigation of the strawberry pathogen Phytophthora fragariae indicates pathogenicity is determined by transcriptional variation in three key races.</title>
        <authorList>
            <person name="Adams T.M."/>
            <person name="Armitage A.D."/>
            <person name="Sobczyk M.K."/>
            <person name="Bates H.J."/>
            <person name="Dunwell J.M."/>
            <person name="Nellist C.F."/>
            <person name="Harrison R.J."/>
        </authorList>
    </citation>
    <scope>NUCLEOTIDE SEQUENCE [LARGE SCALE GENOMIC DNA]</scope>
    <source>
        <strain evidence="4 6">BC-23</strain>
        <strain evidence="3 7">ONT-3</strain>
        <strain evidence="2 5">SCRP245</strain>
    </source>
</reference>
<evidence type="ECO:0000313" key="2">
    <source>
        <dbReference type="EMBL" id="KAE8992832.1"/>
    </source>
</evidence>
<evidence type="ECO:0008006" key="8">
    <source>
        <dbReference type="Google" id="ProtNLM"/>
    </source>
</evidence>
<dbReference type="EMBL" id="QXFX01001311">
    <property type="protein sequence ID" value="KAE9092634.1"/>
    <property type="molecule type" value="Genomic_DNA"/>
</dbReference>
<evidence type="ECO:0000313" key="6">
    <source>
        <dbReference type="Proteomes" id="UP000476176"/>
    </source>
</evidence>
<evidence type="ECO:0000313" key="3">
    <source>
        <dbReference type="EMBL" id="KAE9092634.1"/>
    </source>
</evidence>
<evidence type="ECO:0000313" key="4">
    <source>
        <dbReference type="EMBL" id="KAE9205838.1"/>
    </source>
</evidence>
<dbReference type="AlphaFoldDB" id="A0A6A3JF74"/>